<dbReference type="InterPro" id="IPR020846">
    <property type="entry name" value="MFS_dom"/>
</dbReference>
<keyword evidence="5 7" id="KW-0472">Membrane</keyword>
<evidence type="ECO:0000256" key="1">
    <source>
        <dbReference type="ARBA" id="ARBA00004141"/>
    </source>
</evidence>
<keyword evidence="4 7" id="KW-1133">Transmembrane helix</keyword>
<accession>A0A6A5X578</accession>
<proteinExistence type="predicted"/>
<keyword evidence="3 7" id="KW-0812">Transmembrane</keyword>
<protein>
    <recommendedName>
        <fullName evidence="8">Major facilitator superfamily (MFS) profile domain-containing protein</fullName>
    </recommendedName>
</protein>
<gene>
    <name evidence="9" type="ORF">P154DRAFT_516854</name>
</gene>
<evidence type="ECO:0000256" key="4">
    <source>
        <dbReference type="ARBA" id="ARBA00022989"/>
    </source>
</evidence>
<dbReference type="Proteomes" id="UP000799779">
    <property type="component" value="Unassembled WGS sequence"/>
</dbReference>
<keyword evidence="6" id="KW-0325">Glycoprotein</keyword>
<dbReference type="PROSITE" id="PS50850">
    <property type="entry name" value="MFS"/>
    <property type="match status" value="1"/>
</dbReference>
<organism evidence="9 10">
    <name type="scientific">Amniculicola lignicola CBS 123094</name>
    <dbReference type="NCBI Taxonomy" id="1392246"/>
    <lineage>
        <taxon>Eukaryota</taxon>
        <taxon>Fungi</taxon>
        <taxon>Dikarya</taxon>
        <taxon>Ascomycota</taxon>
        <taxon>Pezizomycotina</taxon>
        <taxon>Dothideomycetes</taxon>
        <taxon>Pleosporomycetidae</taxon>
        <taxon>Pleosporales</taxon>
        <taxon>Amniculicolaceae</taxon>
        <taxon>Amniculicola</taxon>
    </lineage>
</organism>
<feature type="transmembrane region" description="Helical" evidence="7">
    <location>
        <begin position="20"/>
        <end position="42"/>
    </location>
</feature>
<evidence type="ECO:0000256" key="3">
    <source>
        <dbReference type="ARBA" id="ARBA00022692"/>
    </source>
</evidence>
<evidence type="ECO:0000256" key="5">
    <source>
        <dbReference type="ARBA" id="ARBA00023136"/>
    </source>
</evidence>
<comment type="subcellular location">
    <subcellularLocation>
        <location evidence="1">Membrane</location>
        <topology evidence="1">Multi-pass membrane protein</topology>
    </subcellularLocation>
</comment>
<evidence type="ECO:0000313" key="10">
    <source>
        <dbReference type="Proteomes" id="UP000799779"/>
    </source>
</evidence>
<dbReference type="GO" id="GO:0005886">
    <property type="term" value="C:plasma membrane"/>
    <property type="evidence" value="ECO:0007669"/>
    <property type="project" value="TreeGrafter"/>
</dbReference>
<feature type="domain" description="Major facilitator superfamily (MFS) profile" evidence="8">
    <location>
        <begin position="25"/>
        <end position="130"/>
    </location>
</feature>
<dbReference type="InterPro" id="IPR011701">
    <property type="entry name" value="MFS"/>
</dbReference>
<evidence type="ECO:0000256" key="2">
    <source>
        <dbReference type="ARBA" id="ARBA00022448"/>
    </source>
</evidence>
<keyword evidence="2" id="KW-0813">Transport</keyword>
<dbReference type="EMBL" id="ML977556">
    <property type="protein sequence ID" value="KAF2008135.1"/>
    <property type="molecule type" value="Genomic_DNA"/>
</dbReference>
<sequence length="130" mass="14430">MATNQDGASDERFTPFKSSWRIWGIFFALCLLSFISVVDATIITTSLPTITREIVGAEKYVWIANAYLFASTAPQPFFGQISNIFGRRNPMLVSIALFALGSGIVGPSREMTCKHGLVSTMRCLRRMLKT</sequence>
<dbReference type="AlphaFoldDB" id="A0A6A5X578"/>
<evidence type="ECO:0000259" key="8">
    <source>
        <dbReference type="PROSITE" id="PS50850"/>
    </source>
</evidence>
<evidence type="ECO:0000256" key="7">
    <source>
        <dbReference type="SAM" id="Phobius"/>
    </source>
</evidence>
<name>A0A6A5X578_9PLEO</name>
<dbReference type="OrthoDB" id="10021397at2759"/>
<keyword evidence="10" id="KW-1185">Reference proteome</keyword>
<evidence type="ECO:0000313" key="9">
    <source>
        <dbReference type="EMBL" id="KAF2008135.1"/>
    </source>
</evidence>
<evidence type="ECO:0000256" key="6">
    <source>
        <dbReference type="ARBA" id="ARBA00023180"/>
    </source>
</evidence>
<dbReference type="GO" id="GO:0022857">
    <property type="term" value="F:transmembrane transporter activity"/>
    <property type="evidence" value="ECO:0007669"/>
    <property type="project" value="InterPro"/>
</dbReference>
<dbReference type="InterPro" id="IPR036259">
    <property type="entry name" value="MFS_trans_sf"/>
</dbReference>
<reference evidence="9" key="1">
    <citation type="journal article" date="2020" name="Stud. Mycol.">
        <title>101 Dothideomycetes genomes: a test case for predicting lifestyles and emergence of pathogens.</title>
        <authorList>
            <person name="Haridas S."/>
            <person name="Albert R."/>
            <person name="Binder M."/>
            <person name="Bloem J."/>
            <person name="Labutti K."/>
            <person name="Salamov A."/>
            <person name="Andreopoulos B."/>
            <person name="Baker S."/>
            <person name="Barry K."/>
            <person name="Bills G."/>
            <person name="Bluhm B."/>
            <person name="Cannon C."/>
            <person name="Castanera R."/>
            <person name="Culley D."/>
            <person name="Daum C."/>
            <person name="Ezra D."/>
            <person name="Gonzalez J."/>
            <person name="Henrissat B."/>
            <person name="Kuo A."/>
            <person name="Liang C."/>
            <person name="Lipzen A."/>
            <person name="Lutzoni F."/>
            <person name="Magnuson J."/>
            <person name="Mondo S."/>
            <person name="Nolan M."/>
            <person name="Ohm R."/>
            <person name="Pangilinan J."/>
            <person name="Park H.-J."/>
            <person name="Ramirez L."/>
            <person name="Alfaro M."/>
            <person name="Sun H."/>
            <person name="Tritt A."/>
            <person name="Yoshinaga Y."/>
            <person name="Zwiers L.-H."/>
            <person name="Turgeon B."/>
            <person name="Goodwin S."/>
            <person name="Spatafora J."/>
            <person name="Crous P."/>
            <person name="Grigoriev I."/>
        </authorList>
    </citation>
    <scope>NUCLEOTIDE SEQUENCE</scope>
    <source>
        <strain evidence="9">CBS 123094</strain>
    </source>
</reference>
<dbReference type="PANTHER" id="PTHR23501:SF187">
    <property type="entry name" value="MAJOR FACILITATOR SUPERFAMILY (MFS) PROFILE DOMAIN-CONTAINING PROTEIN"/>
    <property type="match status" value="1"/>
</dbReference>
<dbReference type="Pfam" id="PF07690">
    <property type="entry name" value="MFS_1"/>
    <property type="match status" value="1"/>
</dbReference>
<dbReference type="SUPFAM" id="SSF103473">
    <property type="entry name" value="MFS general substrate transporter"/>
    <property type="match status" value="1"/>
</dbReference>
<dbReference type="PANTHER" id="PTHR23501">
    <property type="entry name" value="MAJOR FACILITATOR SUPERFAMILY"/>
    <property type="match status" value="1"/>
</dbReference>
<dbReference type="Gene3D" id="1.20.1720.10">
    <property type="entry name" value="Multidrug resistance protein D"/>
    <property type="match status" value="1"/>
</dbReference>